<proteinExistence type="predicted"/>
<reference evidence="1 2" key="1">
    <citation type="journal article" date="2023" name="Plants (Basel)">
        <title>Bridging the Gap: Combining Genomics and Transcriptomics Approaches to Understand Stylosanthes scabra, an Orphan Legume from the Brazilian Caatinga.</title>
        <authorList>
            <person name="Ferreira-Neto J.R.C."/>
            <person name="da Silva M.D."/>
            <person name="Binneck E."/>
            <person name="de Melo N.F."/>
            <person name="da Silva R.H."/>
            <person name="de Melo A.L.T.M."/>
            <person name="Pandolfi V."/>
            <person name="Bustamante F.O."/>
            <person name="Brasileiro-Vidal A.C."/>
            <person name="Benko-Iseppon A.M."/>
        </authorList>
    </citation>
    <scope>NUCLEOTIDE SEQUENCE [LARGE SCALE GENOMIC DNA]</scope>
    <source>
        <tissue evidence="1">Leaves</tissue>
    </source>
</reference>
<comment type="caution">
    <text evidence="1">The sequence shown here is derived from an EMBL/GenBank/DDBJ whole genome shotgun (WGS) entry which is preliminary data.</text>
</comment>
<gene>
    <name evidence="1" type="ORF">PIB30_064941</name>
</gene>
<sequence length="132" mass="15277">MSVRQGKNNRIFGLYEESFHDFKGRYFKVFPVEGHHPFWLTLEGDGRFTSYWSFEAGPKYVPVSYKRLNAELTDVADILIFLFWKRLLKAKAILGNQLEAQKLIGKWTRKLENHGKQKTSAKGHAQAPVPHA</sequence>
<organism evidence="1 2">
    <name type="scientific">Stylosanthes scabra</name>
    <dbReference type="NCBI Taxonomy" id="79078"/>
    <lineage>
        <taxon>Eukaryota</taxon>
        <taxon>Viridiplantae</taxon>
        <taxon>Streptophyta</taxon>
        <taxon>Embryophyta</taxon>
        <taxon>Tracheophyta</taxon>
        <taxon>Spermatophyta</taxon>
        <taxon>Magnoliopsida</taxon>
        <taxon>eudicotyledons</taxon>
        <taxon>Gunneridae</taxon>
        <taxon>Pentapetalae</taxon>
        <taxon>rosids</taxon>
        <taxon>fabids</taxon>
        <taxon>Fabales</taxon>
        <taxon>Fabaceae</taxon>
        <taxon>Papilionoideae</taxon>
        <taxon>50 kb inversion clade</taxon>
        <taxon>dalbergioids sensu lato</taxon>
        <taxon>Dalbergieae</taxon>
        <taxon>Pterocarpus clade</taxon>
        <taxon>Stylosanthes</taxon>
    </lineage>
</organism>
<keyword evidence="2" id="KW-1185">Reference proteome</keyword>
<dbReference type="EMBL" id="JASCZI010212089">
    <property type="protein sequence ID" value="MED6198301.1"/>
    <property type="molecule type" value="Genomic_DNA"/>
</dbReference>
<evidence type="ECO:0000313" key="1">
    <source>
        <dbReference type="EMBL" id="MED6198301.1"/>
    </source>
</evidence>
<protein>
    <submittedName>
        <fullName evidence="1">Uncharacterized protein</fullName>
    </submittedName>
</protein>
<accession>A0ABU6XKA8</accession>
<name>A0ABU6XKA8_9FABA</name>
<evidence type="ECO:0000313" key="2">
    <source>
        <dbReference type="Proteomes" id="UP001341840"/>
    </source>
</evidence>
<dbReference type="Proteomes" id="UP001341840">
    <property type="component" value="Unassembled WGS sequence"/>
</dbReference>